<evidence type="ECO:0000313" key="3">
    <source>
        <dbReference type="Proteomes" id="UP001215712"/>
    </source>
</evidence>
<name>A0AAD6MXQ1_9EURO</name>
<reference evidence="2" key="1">
    <citation type="journal article" date="2023" name="IMA Fungus">
        <title>Comparative genomic study of the Penicillium genus elucidates a diverse pangenome and 15 lateral gene transfer events.</title>
        <authorList>
            <person name="Petersen C."/>
            <person name="Sorensen T."/>
            <person name="Nielsen M.R."/>
            <person name="Sondergaard T.E."/>
            <person name="Sorensen J.L."/>
            <person name="Fitzpatrick D.A."/>
            <person name="Frisvad J.C."/>
            <person name="Nielsen K.L."/>
        </authorList>
    </citation>
    <scope>NUCLEOTIDE SEQUENCE</scope>
    <source>
        <strain evidence="2">IBT 17514</strain>
    </source>
</reference>
<dbReference type="Pfam" id="PF10282">
    <property type="entry name" value="Lactonase"/>
    <property type="match status" value="1"/>
</dbReference>
<organism evidence="2 3">
    <name type="scientific">Penicillium malachiteum</name>
    <dbReference type="NCBI Taxonomy" id="1324776"/>
    <lineage>
        <taxon>Eukaryota</taxon>
        <taxon>Fungi</taxon>
        <taxon>Dikarya</taxon>
        <taxon>Ascomycota</taxon>
        <taxon>Pezizomycotina</taxon>
        <taxon>Eurotiomycetes</taxon>
        <taxon>Eurotiomycetidae</taxon>
        <taxon>Eurotiales</taxon>
        <taxon>Aspergillaceae</taxon>
        <taxon>Penicillium</taxon>
    </lineage>
</organism>
<dbReference type="InterPro" id="IPR050282">
    <property type="entry name" value="Cycloisomerase_2"/>
</dbReference>
<comment type="caution">
    <text evidence="2">The sequence shown here is derived from an EMBL/GenBank/DDBJ whole genome shotgun (WGS) entry which is preliminary data.</text>
</comment>
<keyword evidence="2" id="KW-0413">Isomerase</keyword>
<dbReference type="PANTHER" id="PTHR30344:SF1">
    <property type="entry name" value="6-PHOSPHOGLUCONOLACTONASE"/>
    <property type="match status" value="1"/>
</dbReference>
<dbReference type="PANTHER" id="PTHR30344">
    <property type="entry name" value="6-PHOSPHOGLUCONOLACTONASE-RELATED"/>
    <property type="match status" value="1"/>
</dbReference>
<dbReference type="SUPFAM" id="SSF75011">
    <property type="entry name" value="3-carboxy-cis,cis-mucoante lactonizing enzyme"/>
    <property type="match status" value="1"/>
</dbReference>
<dbReference type="GO" id="GO:0016853">
    <property type="term" value="F:isomerase activity"/>
    <property type="evidence" value="ECO:0007669"/>
    <property type="project" value="UniProtKB-KW"/>
</dbReference>
<dbReference type="InterPro" id="IPR015943">
    <property type="entry name" value="WD40/YVTN_repeat-like_dom_sf"/>
</dbReference>
<sequence length="425" mass="45964">MSLVTSIARRILLLCNCVHGILIYIANYEGNITVLSLTENSFASTGSSKYVEDGYFPGYAPATGYDLSVVETFKTPALTPQWMTLNHHNNILYLIDGVTTGNGSVTAYRTSSKNGTGLVELDSVECLLDGSFATFYANGKGLAVVHFTSSAIQTYDITASNGTIRPLQTFTYTMAHHGPGARQNAPHIHQTITDPLGEYLLGTDFGADLVRVYAIDDGTLLLDKRESLNATKSSGPHHAIFSREPILFPDGVAGYVFYLGAELAGTITAYRVTYLPKRGGLKFKLLKAYSSLEPGIPKPDVGDNGITSEVQLTPDGNYIIVSNRFDQRYNGTKEQYPPNGKSDTISTFRVRKDLGGLLDFVQAAPAGGYVPRAMDLNAAGNLAAVAIQYGPRVSILERDLCTGTFSEQVATVKVQGQTWAVVWDN</sequence>
<dbReference type="GO" id="GO:0017057">
    <property type="term" value="F:6-phosphogluconolactonase activity"/>
    <property type="evidence" value="ECO:0007669"/>
    <property type="project" value="TreeGrafter"/>
</dbReference>
<dbReference type="InterPro" id="IPR019405">
    <property type="entry name" value="Lactonase_7-beta_prop"/>
</dbReference>
<dbReference type="PROSITE" id="PS50007">
    <property type="entry name" value="PIPLC_X_DOMAIN"/>
    <property type="match status" value="1"/>
</dbReference>
<protein>
    <submittedName>
        <fullName evidence="2">Isomerase YbhE</fullName>
    </submittedName>
</protein>
<evidence type="ECO:0000313" key="2">
    <source>
        <dbReference type="EMBL" id="KAJ5732095.1"/>
    </source>
</evidence>
<dbReference type="Proteomes" id="UP001215712">
    <property type="component" value="Unassembled WGS sequence"/>
</dbReference>
<dbReference type="AlphaFoldDB" id="A0AAD6MXQ1"/>
<evidence type="ECO:0000256" key="1">
    <source>
        <dbReference type="ARBA" id="ARBA00005564"/>
    </source>
</evidence>
<gene>
    <name evidence="2" type="ORF">N7493_003576</name>
</gene>
<reference evidence="2" key="2">
    <citation type="submission" date="2023-01" db="EMBL/GenBank/DDBJ databases">
        <authorList>
            <person name="Petersen C."/>
        </authorList>
    </citation>
    <scope>NUCLEOTIDE SEQUENCE</scope>
    <source>
        <strain evidence="2">IBT 17514</strain>
    </source>
</reference>
<dbReference type="EMBL" id="JAQJAN010000004">
    <property type="protein sequence ID" value="KAJ5732095.1"/>
    <property type="molecule type" value="Genomic_DNA"/>
</dbReference>
<comment type="similarity">
    <text evidence="1">Belongs to the cycloisomerase 2 family.</text>
</comment>
<keyword evidence="3" id="KW-1185">Reference proteome</keyword>
<dbReference type="Gene3D" id="2.130.10.10">
    <property type="entry name" value="YVTN repeat-like/Quinoprotein amine dehydrogenase"/>
    <property type="match status" value="1"/>
</dbReference>
<accession>A0AAD6MXQ1</accession>
<proteinExistence type="inferred from homology"/>